<dbReference type="HOGENOM" id="CLU_017633_18_0_1"/>
<dbReference type="PANTHER" id="PTHR24074">
    <property type="entry name" value="CO-CHAPERONE PROTEIN DJLA"/>
    <property type="match status" value="1"/>
</dbReference>
<dbReference type="InterPro" id="IPR018253">
    <property type="entry name" value="DnaJ_domain_CS"/>
</dbReference>
<dbReference type="PROSITE" id="PS50076">
    <property type="entry name" value="DNAJ_2"/>
    <property type="match status" value="1"/>
</dbReference>
<accession>A0A0D3JFG7</accession>
<dbReference type="PROSITE" id="PS00636">
    <property type="entry name" value="DNAJ_1"/>
    <property type="match status" value="1"/>
</dbReference>
<evidence type="ECO:0000313" key="3">
    <source>
        <dbReference type="Proteomes" id="UP000013827"/>
    </source>
</evidence>
<dbReference type="KEGG" id="ehx:EMIHUDRAFT_76701"/>
<dbReference type="SMART" id="SM00271">
    <property type="entry name" value="DnaJ"/>
    <property type="match status" value="1"/>
</dbReference>
<keyword evidence="3" id="KW-1185">Reference proteome</keyword>
<dbReference type="Pfam" id="PF00226">
    <property type="entry name" value="DnaJ"/>
    <property type="match status" value="1"/>
</dbReference>
<evidence type="ECO:0000313" key="2">
    <source>
        <dbReference type="EnsemblProtists" id="EOD22252"/>
    </source>
</evidence>
<dbReference type="PRINTS" id="PR00625">
    <property type="entry name" value="JDOMAIN"/>
</dbReference>
<reference evidence="2" key="2">
    <citation type="submission" date="2024-10" db="UniProtKB">
        <authorList>
            <consortium name="EnsemblProtists"/>
        </authorList>
    </citation>
    <scope>IDENTIFICATION</scope>
</reference>
<dbReference type="InterPro" id="IPR050817">
    <property type="entry name" value="DjlA_DnaK_co-chaperone"/>
</dbReference>
<dbReference type="PaxDb" id="2903-EOD12491"/>
<dbReference type="STRING" id="2903.R1CI69"/>
<dbReference type="RefSeq" id="XP_005774681.1">
    <property type="nucleotide sequence ID" value="XM_005774624.1"/>
</dbReference>
<dbReference type="eggNOG" id="KOG0712">
    <property type="taxonomic scope" value="Eukaryota"/>
</dbReference>
<dbReference type="RefSeq" id="XP_005764920.1">
    <property type="nucleotide sequence ID" value="XM_005764863.1"/>
</dbReference>
<organism evidence="2 3">
    <name type="scientific">Emiliania huxleyi (strain CCMP1516)</name>
    <dbReference type="NCBI Taxonomy" id="280463"/>
    <lineage>
        <taxon>Eukaryota</taxon>
        <taxon>Haptista</taxon>
        <taxon>Haptophyta</taxon>
        <taxon>Prymnesiophyceae</taxon>
        <taxon>Isochrysidales</taxon>
        <taxon>Noelaerhabdaceae</taxon>
        <taxon>Emiliania</taxon>
    </lineage>
</organism>
<reference evidence="3" key="1">
    <citation type="journal article" date="2013" name="Nature">
        <title>Pan genome of the phytoplankton Emiliania underpins its global distribution.</title>
        <authorList>
            <person name="Read B.A."/>
            <person name="Kegel J."/>
            <person name="Klute M.J."/>
            <person name="Kuo A."/>
            <person name="Lefebvre S.C."/>
            <person name="Maumus F."/>
            <person name="Mayer C."/>
            <person name="Miller J."/>
            <person name="Monier A."/>
            <person name="Salamov A."/>
            <person name="Young J."/>
            <person name="Aguilar M."/>
            <person name="Claverie J.M."/>
            <person name="Frickenhaus S."/>
            <person name="Gonzalez K."/>
            <person name="Herman E.K."/>
            <person name="Lin Y.C."/>
            <person name="Napier J."/>
            <person name="Ogata H."/>
            <person name="Sarno A.F."/>
            <person name="Shmutz J."/>
            <person name="Schroeder D."/>
            <person name="de Vargas C."/>
            <person name="Verret F."/>
            <person name="von Dassow P."/>
            <person name="Valentin K."/>
            <person name="Van de Peer Y."/>
            <person name="Wheeler G."/>
            <person name="Dacks J.B."/>
            <person name="Delwiche C.F."/>
            <person name="Dyhrman S.T."/>
            <person name="Glockner G."/>
            <person name="John U."/>
            <person name="Richards T."/>
            <person name="Worden A.Z."/>
            <person name="Zhang X."/>
            <person name="Grigoriev I.V."/>
            <person name="Allen A.E."/>
            <person name="Bidle K."/>
            <person name="Borodovsky M."/>
            <person name="Bowler C."/>
            <person name="Brownlee C."/>
            <person name="Cock J.M."/>
            <person name="Elias M."/>
            <person name="Gladyshev V.N."/>
            <person name="Groth M."/>
            <person name="Guda C."/>
            <person name="Hadaegh A."/>
            <person name="Iglesias-Rodriguez M.D."/>
            <person name="Jenkins J."/>
            <person name="Jones B.M."/>
            <person name="Lawson T."/>
            <person name="Leese F."/>
            <person name="Lindquist E."/>
            <person name="Lobanov A."/>
            <person name="Lomsadze A."/>
            <person name="Malik S.B."/>
            <person name="Marsh M.E."/>
            <person name="Mackinder L."/>
            <person name="Mock T."/>
            <person name="Mueller-Roeber B."/>
            <person name="Pagarete A."/>
            <person name="Parker M."/>
            <person name="Probert I."/>
            <person name="Quesneville H."/>
            <person name="Raines C."/>
            <person name="Rensing S.A."/>
            <person name="Riano-Pachon D.M."/>
            <person name="Richier S."/>
            <person name="Rokitta S."/>
            <person name="Shiraiwa Y."/>
            <person name="Soanes D.M."/>
            <person name="van der Giezen M."/>
            <person name="Wahlund T.M."/>
            <person name="Williams B."/>
            <person name="Wilson W."/>
            <person name="Wolfe G."/>
            <person name="Wurch L.L."/>
        </authorList>
    </citation>
    <scope>NUCLEOTIDE SEQUENCE</scope>
</reference>
<protein>
    <recommendedName>
        <fullName evidence="1">J domain-containing protein</fullName>
    </recommendedName>
</protein>
<dbReference type="AlphaFoldDB" id="A0A0D3JFG7"/>
<sequence length="94" mass="10649">MCRAPSYYEVLGVRSNASEDELKRAYRRLALKHHPDRHPGEERGEHEADICGTETAPGHFKQVNTAYEVLADSKTRAQYDKFGPSLGEDIDEDD</sequence>
<dbReference type="Proteomes" id="UP000013827">
    <property type="component" value="Unassembled WGS sequence"/>
</dbReference>
<dbReference type="OMA" id="HEADICG"/>
<evidence type="ECO:0000259" key="1">
    <source>
        <dbReference type="PROSITE" id="PS50076"/>
    </source>
</evidence>
<dbReference type="Gene3D" id="1.10.287.110">
    <property type="entry name" value="DnaJ domain"/>
    <property type="match status" value="1"/>
</dbReference>
<dbReference type="InterPro" id="IPR036869">
    <property type="entry name" value="J_dom_sf"/>
</dbReference>
<dbReference type="KEGG" id="ehx:EMIHUDRAFT_65160"/>
<dbReference type="InterPro" id="IPR001623">
    <property type="entry name" value="DnaJ_domain"/>
</dbReference>
<feature type="domain" description="J" evidence="1">
    <location>
        <begin position="6"/>
        <end position="83"/>
    </location>
</feature>
<dbReference type="SUPFAM" id="SSF46565">
    <property type="entry name" value="Chaperone J-domain"/>
    <property type="match status" value="1"/>
</dbReference>
<dbReference type="CDD" id="cd06257">
    <property type="entry name" value="DnaJ"/>
    <property type="match status" value="1"/>
</dbReference>
<dbReference type="EnsemblProtists" id="EOD22252">
    <property type="protein sequence ID" value="EOD22252"/>
    <property type="gene ID" value="EMIHUDRAFT_65160"/>
</dbReference>
<dbReference type="EnsemblProtists" id="EOD12491">
    <property type="protein sequence ID" value="EOD12491"/>
    <property type="gene ID" value="EMIHUDRAFT_76701"/>
</dbReference>
<proteinExistence type="predicted"/>
<name>A0A0D3JFG7_EMIH1</name>
<dbReference type="GeneID" id="17258650"/>
<dbReference type="GeneID" id="17267799"/>